<gene>
    <name evidence="3" type="ORF">A2U01_0013172</name>
</gene>
<accession>A0A392MZ46</accession>
<dbReference type="PANTHER" id="PTHR31286">
    <property type="entry name" value="GLYCINE-RICH CELL WALL STRUCTURAL PROTEIN 1.8-LIKE"/>
    <property type="match status" value="1"/>
</dbReference>
<protein>
    <recommendedName>
        <fullName evidence="2">DUF4283 domain-containing protein</fullName>
    </recommendedName>
</protein>
<dbReference type="PANTHER" id="PTHR31286:SF176">
    <property type="entry name" value="DUF4283 DOMAIN PROTEIN"/>
    <property type="match status" value="1"/>
</dbReference>
<dbReference type="AlphaFoldDB" id="A0A392MZ46"/>
<name>A0A392MZ46_9FABA</name>
<comment type="caution">
    <text evidence="3">The sequence shown here is derived from an EMBL/GenBank/DDBJ whole genome shotgun (WGS) entry which is preliminary data.</text>
</comment>
<feature type="domain" description="DUF4283" evidence="2">
    <location>
        <begin position="80"/>
        <end position="161"/>
    </location>
</feature>
<evidence type="ECO:0000313" key="3">
    <source>
        <dbReference type="EMBL" id="MCH92235.1"/>
    </source>
</evidence>
<keyword evidence="4" id="KW-1185">Reference proteome</keyword>
<feature type="non-terminal residue" evidence="3">
    <location>
        <position position="414"/>
    </location>
</feature>
<reference evidence="3 4" key="1">
    <citation type="journal article" date="2018" name="Front. Plant Sci.">
        <title>Red Clover (Trifolium pratense) and Zigzag Clover (T. medium) - A Picture of Genomic Similarities and Differences.</title>
        <authorList>
            <person name="Dluhosova J."/>
            <person name="Istvanek J."/>
            <person name="Nedelnik J."/>
            <person name="Repkova J."/>
        </authorList>
    </citation>
    <scope>NUCLEOTIDE SEQUENCE [LARGE SCALE GENOMIC DNA]</scope>
    <source>
        <strain evidence="4">cv. 10/8</strain>
        <tissue evidence="3">Leaf</tissue>
    </source>
</reference>
<feature type="non-terminal residue" evidence="3">
    <location>
        <position position="1"/>
    </location>
</feature>
<feature type="region of interest" description="Disordered" evidence="1">
    <location>
        <begin position="333"/>
        <end position="414"/>
    </location>
</feature>
<evidence type="ECO:0000259" key="2">
    <source>
        <dbReference type="Pfam" id="PF14111"/>
    </source>
</evidence>
<dbReference type="InterPro" id="IPR040256">
    <property type="entry name" value="At4g02000-like"/>
</dbReference>
<feature type="compositionally biased region" description="Polar residues" evidence="1">
    <location>
        <begin position="379"/>
        <end position="414"/>
    </location>
</feature>
<evidence type="ECO:0000313" key="4">
    <source>
        <dbReference type="Proteomes" id="UP000265520"/>
    </source>
</evidence>
<dbReference type="Proteomes" id="UP000265520">
    <property type="component" value="Unassembled WGS sequence"/>
</dbReference>
<dbReference type="EMBL" id="LXQA010022222">
    <property type="protein sequence ID" value="MCH92235.1"/>
    <property type="molecule type" value="Genomic_DNA"/>
</dbReference>
<sequence length="414" mass="46660">TNPVFTMETYCIPWACLDSESKQPSPIVNPPKTPKSFAQAVNNVCDIPVSQLPQACVKGDGLAIEIPEHEYLAGIDVCKHNLHGRIIWPKGSTPLTVAALKNKLAPLWKDLAKWGVSSLGKGYYEFCFSSLEDVRRVRSVASWSLNPGLLKLFAWTKDFSPRSQQNYSAQVWVRLYGLSQEYWRPNILFAIASSVGTPICTDAITAKPMIDRTFGQFARVLVDMDLTQTIRYKVLVERKGFAFFVELDYENLPAFCNNCRMIGHYVEVCKRIHLIDGTMNDTKQRNLKTQPKEAKKVYVQKQASRVEQRITTTRETIVNDDNSDDVFIMEKQPEAETSKTPADPKEAQTVGVHSQPLISQNRFDALEGQEDGEAHNQKQVENGNSQEVEDNSQSTEFVENTQMSNISKSRTGEV</sequence>
<feature type="compositionally biased region" description="Basic and acidic residues" evidence="1">
    <location>
        <begin position="333"/>
        <end position="346"/>
    </location>
</feature>
<dbReference type="Pfam" id="PF14111">
    <property type="entry name" value="DUF4283"/>
    <property type="match status" value="1"/>
</dbReference>
<dbReference type="InterPro" id="IPR025558">
    <property type="entry name" value="DUF4283"/>
</dbReference>
<proteinExistence type="predicted"/>
<evidence type="ECO:0000256" key="1">
    <source>
        <dbReference type="SAM" id="MobiDB-lite"/>
    </source>
</evidence>
<organism evidence="3 4">
    <name type="scientific">Trifolium medium</name>
    <dbReference type="NCBI Taxonomy" id="97028"/>
    <lineage>
        <taxon>Eukaryota</taxon>
        <taxon>Viridiplantae</taxon>
        <taxon>Streptophyta</taxon>
        <taxon>Embryophyta</taxon>
        <taxon>Tracheophyta</taxon>
        <taxon>Spermatophyta</taxon>
        <taxon>Magnoliopsida</taxon>
        <taxon>eudicotyledons</taxon>
        <taxon>Gunneridae</taxon>
        <taxon>Pentapetalae</taxon>
        <taxon>rosids</taxon>
        <taxon>fabids</taxon>
        <taxon>Fabales</taxon>
        <taxon>Fabaceae</taxon>
        <taxon>Papilionoideae</taxon>
        <taxon>50 kb inversion clade</taxon>
        <taxon>NPAAA clade</taxon>
        <taxon>Hologalegina</taxon>
        <taxon>IRL clade</taxon>
        <taxon>Trifolieae</taxon>
        <taxon>Trifolium</taxon>
    </lineage>
</organism>